<evidence type="ECO:0000313" key="2">
    <source>
        <dbReference type="EMBL" id="KAA6311735.1"/>
    </source>
</evidence>
<dbReference type="AlphaFoldDB" id="A0A5J4PQG8"/>
<dbReference type="SUPFAM" id="SSF48208">
    <property type="entry name" value="Six-hairpin glycosidases"/>
    <property type="match status" value="1"/>
</dbReference>
<feature type="non-terminal residue" evidence="2">
    <location>
        <position position="1"/>
    </location>
</feature>
<feature type="region of interest" description="Disordered" evidence="1">
    <location>
        <begin position="299"/>
        <end position="322"/>
    </location>
</feature>
<dbReference type="EMBL" id="SNRY01006809">
    <property type="protein sequence ID" value="KAA6311735.1"/>
    <property type="molecule type" value="Genomic_DNA"/>
</dbReference>
<accession>A0A5J4PQG8</accession>
<evidence type="ECO:0000256" key="1">
    <source>
        <dbReference type="SAM" id="MobiDB-lite"/>
    </source>
</evidence>
<proteinExistence type="predicted"/>
<dbReference type="GO" id="GO:0005975">
    <property type="term" value="P:carbohydrate metabolic process"/>
    <property type="evidence" value="ECO:0007669"/>
    <property type="project" value="InterPro"/>
</dbReference>
<sequence length="322" mass="36351">HYGLWGRWQMMNRSLGWYRDILPKAKELAQSQGFTGARWPKMIGPEAEDSPSGTGPLLIWQQPHPIFYAELEYRLNPTKTTLEKWNDIIRQSAEFMVSFAIFDEATQRYVLGPPLATVPENSNYRQSWNPTFELSYWRTGLRWAQTWRERMGLPREQKWDDVIQKLAPLPQLDGAYLSQENMPDTYTKMNWEHPSLIGPGGMLPGDGTDPEIMQRTVKKVWATWNWNRCWGWDFPMMAMAAAPNGHPQIAVDALLHPSSKNAINKVGLSTGGPFPYFPTNGGILYAAALMAAGWEGAPDQPAPGFPNDGSWTVRSEGLASAP</sequence>
<dbReference type="Gene3D" id="1.50.10.10">
    <property type="match status" value="1"/>
</dbReference>
<dbReference type="InterPro" id="IPR008928">
    <property type="entry name" value="6-hairpin_glycosidase_sf"/>
</dbReference>
<organism evidence="2">
    <name type="scientific">termite gut metagenome</name>
    <dbReference type="NCBI Taxonomy" id="433724"/>
    <lineage>
        <taxon>unclassified sequences</taxon>
        <taxon>metagenomes</taxon>
        <taxon>organismal metagenomes</taxon>
    </lineage>
</organism>
<comment type="caution">
    <text evidence="2">The sequence shown here is derived from an EMBL/GenBank/DDBJ whole genome shotgun (WGS) entry which is preliminary data.</text>
</comment>
<dbReference type="InterPro" id="IPR012341">
    <property type="entry name" value="6hp_glycosidase-like_sf"/>
</dbReference>
<protein>
    <submittedName>
        <fullName evidence="2">Uncharacterized protein</fullName>
    </submittedName>
</protein>
<reference evidence="2" key="1">
    <citation type="submission" date="2019-03" db="EMBL/GenBank/DDBJ databases">
        <title>Single cell metagenomics reveals metabolic interactions within the superorganism composed of flagellate Streblomastix strix and complex community of Bacteroidetes bacteria on its surface.</title>
        <authorList>
            <person name="Treitli S.C."/>
            <person name="Kolisko M."/>
            <person name="Husnik F."/>
            <person name="Keeling P."/>
            <person name="Hampl V."/>
        </authorList>
    </citation>
    <scope>NUCLEOTIDE SEQUENCE</scope>
    <source>
        <strain evidence="2">STM</strain>
    </source>
</reference>
<name>A0A5J4PQG8_9ZZZZ</name>
<gene>
    <name evidence="2" type="ORF">EZS27_037199</name>
</gene>